<dbReference type="OrthoDB" id="74764at2759"/>
<name>A0A2S5BFM2_9BASI</name>
<dbReference type="EMBL" id="PJQD01000013">
    <property type="protein sequence ID" value="POY75568.1"/>
    <property type="molecule type" value="Genomic_DNA"/>
</dbReference>
<dbReference type="InterPro" id="IPR018535">
    <property type="entry name" value="DUF1996"/>
</dbReference>
<evidence type="ECO:0000313" key="5">
    <source>
        <dbReference type="Proteomes" id="UP000237144"/>
    </source>
</evidence>
<evidence type="ECO:0000256" key="2">
    <source>
        <dbReference type="SAM" id="Phobius"/>
    </source>
</evidence>
<proteinExistence type="predicted"/>
<accession>A0A2S5BFM2</accession>
<feature type="transmembrane region" description="Helical" evidence="2">
    <location>
        <begin position="389"/>
        <end position="410"/>
    </location>
</feature>
<evidence type="ECO:0000256" key="1">
    <source>
        <dbReference type="SAM" id="MobiDB-lite"/>
    </source>
</evidence>
<dbReference type="Proteomes" id="UP000237144">
    <property type="component" value="Unassembled WGS sequence"/>
</dbReference>
<feature type="domain" description="DUF1996" evidence="3">
    <location>
        <begin position="2"/>
        <end position="229"/>
    </location>
</feature>
<keyword evidence="5" id="KW-1185">Reference proteome</keyword>
<dbReference type="Pfam" id="PF09362">
    <property type="entry name" value="DUF1996"/>
    <property type="match status" value="1"/>
</dbReference>
<feature type="compositionally biased region" description="Basic and acidic residues" evidence="1">
    <location>
        <begin position="421"/>
        <end position="446"/>
    </location>
</feature>
<keyword evidence="2" id="KW-0472">Membrane</keyword>
<feature type="region of interest" description="Disordered" evidence="1">
    <location>
        <begin position="322"/>
        <end position="383"/>
    </location>
</feature>
<dbReference type="STRING" id="741276.A0A2S5BFM2"/>
<keyword evidence="2" id="KW-0812">Transmembrane</keyword>
<organism evidence="4 5">
    <name type="scientific">Rhodotorula taiwanensis</name>
    <dbReference type="NCBI Taxonomy" id="741276"/>
    <lineage>
        <taxon>Eukaryota</taxon>
        <taxon>Fungi</taxon>
        <taxon>Dikarya</taxon>
        <taxon>Basidiomycota</taxon>
        <taxon>Pucciniomycotina</taxon>
        <taxon>Microbotryomycetes</taxon>
        <taxon>Sporidiobolales</taxon>
        <taxon>Sporidiobolaceae</taxon>
        <taxon>Rhodotorula</taxon>
    </lineage>
</organism>
<comment type="caution">
    <text evidence="4">The sequence shown here is derived from an EMBL/GenBank/DDBJ whole genome shotgun (WGS) entry which is preliminary data.</text>
</comment>
<feature type="region of interest" description="Disordered" evidence="1">
    <location>
        <begin position="413"/>
        <end position="446"/>
    </location>
</feature>
<gene>
    <name evidence="4" type="ORF">BMF94_1190</name>
</gene>
<protein>
    <recommendedName>
        <fullName evidence="3">DUF1996 domain-containing protein</fullName>
    </recommendedName>
</protein>
<feature type="compositionally biased region" description="Low complexity" evidence="1">
    <location>
        <begin position="328"/>
        <end position="383"/>
    </location>
</feature>
<sequence>MTNPGAASGHVHTISGGSGFNLDMSFEDARASKCSSCMVKQDMSNYWTPALYFAHANGSFTLVEQVGLIVYYLPRSNPKDPGSVKAFPDGFRMLAGNPYKRSFDGSDMAKAIGVNCLGGSREPTRQPDFPPNNCPNGMRLEVMFPSCWDGKNVDSKNHQSHVAYPVGGETGPCPSGFPVRIETLFYEIMWSVDPWKDRWKEAKNTSQPFVLSTGDPTGYSLHGDFLNGWDGDVLQKAIDECTADSGVIEECKVFEFYDYEDGKNKCFQTPAIDESVTGTLAALPGCNPISAGPEDVTVCAEKSPPKLFDHITVFGGLSGGNHSHDVATRSSQPSSPDSTSAKSSASAETFVQASSADDTSAGRATAADASTSSAAGPDPSAGSMMPSTAVWASIGAVALIGLLVAVYLCARRGPAPAAPPDSEKQALRSSSDEARSGSDSETSLRH</sequence>
<reference evidence="4 5" key="1">
    <citation type="journal article" date="2018" name="Front. Microbiol.">
        <title>Prospects for Fungal Bioremediation of Acidic Radioactive Waste Sites: Characterization and Genome Sequence of Rhodotorula taiwanensis MD1149.</title>
        <authorList>
            <person name="Tkavc R."/>
            <person name="Matrosova V.Y."/>
            <person name="Grichenko O.E."/>
            <person name="Gostincar C."/>
            <person name="Volpe R.P."/>
            <person name="Klimenkova P."/>
            <person name="Gaidamakova E.K."/>
            <person name="Zhou C.E."/>
            <person name="Stewart B.J."/>
            <person name="Lyman M.G."/>
            <person name="Malfatti S.A."/>
            <person name="Rubinfeld B."/>
            <person name="Courtot M."/>
            <person name="Singh J."/>
            <person name="Dalgard C.L."/>
            <person name="Hamilton T."/>
            <person name="Frey K.G."/>
            <person name="Gunde-Cimerman N."/>
            <person name="Dugan L."/>
            <person name="Daly M.J."/>
        </authorList>
    </citation>
    <scope>NUCLEOTIDE SEQUENCE [LARGE SCALE GENOMIC DNA]</scope>
    <source>
        <strain evidence="4 5">MD1149</strain>
    </source>
</reference>
<dbReference type="AlphaFoldDB" id="A0A2S5BFM2"/>
<dbReference type="PANTHER" id="PTHR43662:SF3">
    <property type="entry name" value="DOMAIN PROTEIN, PUTATIVE (AFU_ORTHOLOGUE AFUA_6G11970)-RELATED"/>
    <property type="match status" value="1"/>
</dbReference>
<keyword evidence="2" id="KW-1133">Transmembrane helix</keyword>
<dbReference type="PANTHER" id="PTHR43662">
    <property type="match status" value="1"/>
</dbReference>
<evidence type="ECO:0000313" key="4">
    <source>
        <dbReference type="EMBL" id="POY75568.1"/>
    </source>
</evidence>
<evidence type="ECO:0000259" key="3">
    <source>
        <dbReference type="Pfam" id="PF09362"/>
    </source>
</evidence>